<keyword evidence="3" id="KW-1185">Reference proteome</keyword>
<dbReference type="GO" id="GO:0008667">
    <property type="term" value="F:2,3-dihydro-2,3-dihydroxybenzoate dehydrogenase activity"/>
    <property type="evidence" value="ECO:0007669"/>
    <property type="project" value="InterPro"/>
</dbReference>
<dbReference type="AlphaFoldDB" id="A0AAN9MGF4"/>
<dbReference type="Pfam" id="PF00106">
    <property type="entry name" value="adh_short"/>
    <property type="match status" value="1"/>
</dbReference>
<dbReference type="InterPro" id="IPR036291">
    <property type="entry name" value="NAD(P)-bd_dom_sf"/>
</dbReference>
<proteinExistence type="inferred from homology"/>
<dbReference type="PANTHER" id="PTHR42820">
    <property type="entry name" value="SHORT-CHAIN DEHYDROGENASE REDUCTASE"/>
    <property type="match status" value="1"/>
</dbReference>
<gene>
    <name evidence="2" type="ORF">VNO80_19664</name>
</gene>
<protein>
    <recommendedName>
        <fullName evidence="4">SDR family oxidoreductase</fullName>
    </recommendedName>
</protein>
<dbReference type="InterPro" id="IPR002347">
    <property type="entry name" value="SDR_fam"/>
</dbReference>
<comment type="caution">
    <text evidence="2">The sequence shown here is derived from an EMBL/GenBank/DDBJ whole genome shotgun (WGS) entry which is preliminary data.</text>
</comment>
<dbReference type="PRINTS" id="PR01397">
    <property type="entry name" value="DHBDHDRGNASE"/>
</dbReference>
<dbReference type="Proteomes" id="UP001374584">
    <property type="component" value="Unassembled WGS sequence"/>
</dbReference>
<accession>A0AAN9MGF4</accession>
<dbReference type="PANTHER" id="PTHR42820:SF21">
    <property type="entry name" value="SHORT-CHAIN DEHYDROGENASE REDUCTASE 3B-LIKE"/>
    <property type="match status" value="1"/>
</dbReference>
<reference evidence="2 3" key="1">
    <citation type="submission" date="2024-01" db="EMBL/GenBank/DDBJ databases">
        <title>The genomes of 5 underutilized Papilionoideae crops provide insights into root nodulation and disease resistanc.</title>
        <authorList>
            <person name="Jiang F."/>
        </authorList>
    </citation>
    <scope>NUCLEOTIDE SEQUENCE [LARGE SCALE GENOMIC DNA]</scope>
    <source>
        <strain evidence="2">JINMINGXINNONG_FW02</strain>
        <tissue evidence="2">Leaves</tissue>
    </source>
</reference>
<evidence type="ECO:0000313" key="2">
    <source>
        <dbReference type="EMBL" id="KAK7354205.1"/>
    </source>
</evidence>
<evidence type="ECO:0008006" key="4">
    <source>
        <dbReference type="Google" id="ProtNLM"/>
    </source>
</evidence>
<dbReference type="InterPro" id="IPR003560">
    <property type="entry name" value="DHB_DH"/>
</dbReference>
<name>A0AAN9MGF4_PHACN</name>
<dbReference type="GO" id="GO:0019290">
    <property type="term" value="P:siderophore biosynthetic process"/>
    <property type="evidence" value="ECO:0007669"/>
    <property type="project" value="InterPro"/>
</dbReference>
<dbReference type="Gene3D" id="3.40.50.720">
    <property type="entry name" value="NAD(P)-binding Rossmann-like Domain"/>
    <property type="match status" value="2"/>
</dbReference>
<comment type="similarity">
    <text evidence="1">Belongs to the short-chain dehydrogenases/reductases (SDR) family.</text>
</comment>
<evidence type="ECO:0000313" key="3">
    <source>
        <dbReference type="Proteomes" id="UP001374584"/>
    </source>
</evidence>
<organism evidence="2 3">
    <name type="scientific">Phaseolus coccineus</name>
    <name type="common">Scarlet runner bean</name>
    <name type="synonym">Phaseolus multiflorus</name>
    <dbReference type="NCBI Taxonomy" id="3886"/>
    <lineage>
        <taxon>Eukaryota</taxon>
        <taxon>Viridiplantae</taxon>
        <taxon>Streptophyta</taxon>
        <taxon>Embryophyta</taxon>
        <taxon>Tracheophyta</taxon>
        <taxon>Spermatophyta</taxon>
        <taxon>Magnoliopsida</taxon>
        <taxon>eudicotyledons</taxon>
        <taxon>Gunneridae</taxon>
        <taxon>Pentapetalae</taxon>
        <taxon>rosids</taxon>
        <taxon>fabids</taxon>
        <taxon>Fabales</taxon>
        <taxon>Fabaceae</taxon>
        <taxon>Papilionoideae</taxon>
        <taxon>50 kb inversion clade</taxon>
        <taxon>NPAAA clade</taxon>
        <taxon>indigoferoid/millettioid clade</taxon>
        <taxon>Phaseoleae</taxon>
        <taxon>Phaseolus</taxon>
    </lineage>
</organism>
<evidence type="ECO:0000256" key="1">
    <source>
        <dbReference type="ARBA" id="ARBA00006484"/>
    </source>
</evidence>
<sequence length="254" mass="27321">MANSAHSMDNAAQKLAGKVVIITGGASGIGEETGRLFASHGARMVVIADIQDELGNQVAASIGSDRGRASERGWGFNGQRLWPIGRHVLQRRNPYSLRPDNPRPRLFPVRPSFRRQCEGHGGVCEARRALDGGAAREGQHRMHSERDGVARHHVAHGLRDVKARGEGASALRECAAGGARYQGELRLTEWVGHTVDACGARDMEIEELQQVYAQSSKGVFLSAKHVADAVLFLASGDSEFVTGHDLVVDGSFAV</sequence>
<dbReference type="EMBL" id="JAYMYR010000007">
    <property type="protein sequence ID" value="KAK7354205.1"/>
    <property type="molecule type" value="Genomic_DNA"/>
</dbReference>
<dbReference type="SUPFAM" id="SSF51735">
    <property type="entry name" value="NAD(P)-binding Rossmann-fold domains"/>
    <property type="match status" value="2"/>
</dbReference>